<sequence>MTNTTTHSQRENGTNGGQHVGYLRVSTLDQNTGRQLEEVTLDRRFEDKASAKDTKRPNLEECLAYLRSGDTLHVHSIDRLARNLSDLQKIVNDLTSRGITVQFHKERLTFTGQDSSMQKLMFQMMGAFAEFERSLIRERQREGIAIAKAKGKYKGRKKALTEEQVEEIKARKDQGEPMAKLAREYGVSRTTLYASL</sequence>
<feature type="compositionally biased region" description="Polar residues" evidence="7">
    <location>
        <begin position="1"/>
        <end position="13"/>
    </location>
</feature>
<keyword evidence="3" id="KW-0238">DNA-binding</keyword>
<dbReference type="GO" id="GO:0015074">
    <property type="term" value="P:DNA integration"/>
    <property type="evidence" value="ECO:0007669"/>
    <property type="project" value="UniProtKB-KW"/>
</dbReference>
<dbReference type="GO" id="GO:0003677">
    <property type="term" value="F:DNA binding"/>
    <property type="evidence" value="ECO:0007669"/>
    <property type="project" value="UniProtKB-KW"/>
</dbReference>
<comment type="similarity">
    <text evidence="1">Belongs to the site-specific recombinase resolvase family.</text>
</comment>
<protein>
    <submittedName>
        <fullName evidence="9">Recombinase family protein</fullName>
    </submittedName>
</protein>
<dbReference type="PANTHER" id="PTHR30461">
    <property type="entry name" value="DNA-INVERTASE FROM LAMBDOID PROPHAGE"/>
    <property type="match status" value="1"/>
</dbReference>
<dbReference type="OrthoDB" id="114045at2"/>
<evidence type="ECO:0000256" key="5">
    <source>
        <dbReference type="PIRSR" id="PIRSR606118-50"/>
    </source>
</evidence>
<keyword evidence="2" id="KW-0229">DNA integration</keyword>
<evidence type="ECO:0000313" key="9">
    <source>
        <dbReference type="EMBL" id="TVM30472.1"/>
    </source>
</evidence>
<evidence type="ECO:0000313" key="10">
    <source>
        <dbReference type="Proteomes" id="UP000434052"/>
    </source>
</evidence>
<dbReference type="CDD" id="cd00569">
    <property type="entry name" value="HTH_Hin_like"/>
    <property type="match status" value="1"/>
</dbReference>
<dbReference type="Pfam" id="PF02796">
    <property type="entry name" value="HTH_7"/>
    <property type="match status" value="1"/>
</dbReference>
<dbReference type="SUPFAM" id="SSF46689">
    <property type="entry name" value="Homeodomain-like"/>
    <property type="match status" value="1"/>
</dbReference>
<evidence type="ECO:0000256" key="7">
    <source>
        <dbReference type="SAM" id="MobiDB-lite"/>
    </source>
</evidence>
<dbReference type="InterPro" id="IPR006118">
    <property type="entry name" value="Recombinase_CS"/>
</dbReference>
<evidence type="ECO:0000256" key="4">
    <source>
        <dbReference type="ARBA" id="ARBA00023172"/>
    </source>
</evidence>
<dbReference type="GO" id="GO:0000150">
    <property type="term" value="F:DNA strand exchange activity"/>
    <property type="evidence" value="ECO:0007669"/>
    <property type="project" value="InterPro"/>
</dbReference>
<evidence type="ECO:0000256" key="2">
    <source>
        <dbReference type="ARBA" id="ARBA00022908"/>
    </source>
</evidence>
<keyword evidence="4" id="KW-0233">DNA recombination</keyword>
<dbReference type="SUPFAM" id="SSF53041">
    <property type="entry name" value="Resolvase-like"/>
    <property type="match status" value="1"/>
</dbReference>
<evidence type="ECO:0000256" key="1">
    <source>
        <dbReference type="ARBA" id="ARBA00009913"/>
    </source>
</evidence>
<dbReference type="PANTHER" id="PTHR30461:SF26">
    <property type="entry name" value="RESOLVASE HOMOLOG YNEB"/>
    <property type="match status" value="1"/>
</dbReference>
<reference evidence="9 10" key="1">
    <citation type="submission" date="2018-06" db="EMBL/GenBank/DDBJ databases">
        <title>Complete genome of Desulfovibrio marinus P48SEP.</title>
        <authorList>
            <person name="Crispim J.S."/>
            <person name="Vidigal P.M.P."/>
            <person name="Silva L.C.F."/>
            <person name="Araujo L.C."/>
            <person name="Laguardia C.N."/>
            <person name="Dias R.S."/>
            <person name="Sousa M.P."/>
            <person name="Paula S.O."/>
            <person name="Silva C."/>
        </authorList>
    </citation>
    <scope>NUCLEOTIDE SEQUENCE [LARGE SCALE GENOMIC DNA]</scope>
    <source>
        <strain evidence="9 10">P48SEP</strain>
    </source>
</reference>
<name>A0A6P1ZBJ4_9BACT</name>
<proteinExistence type="inferred from homology"/>
<dbReference type="PROSITE" id="PS51736">
    <property type="entry name" value="RECOMBINASES_3"/>
    <property type="match status" value="1"/>
</dbReference>
<dbReference type="PROSITE" id="PS00397">
    <property type="entry name" value="RECOMBINASES_1"/>
    <property type="match status" value="1"/>
</dbReference>
<dbReference type="Proteomes" id="UP000434052">
    <property type="component" value="Unassembled WGS sequence"/>
</dbReference>
<comment type="caution">
    <text evidence="9">The sequence shown here is derived from an EMBL/GenBank/DDBJ whole genome shotgun (WGS) entry which is preliminary data.</text>
</comment>
<dbReference type="InterPro" id="IPR036162">
    <property type="entry name" value="Resolvase-like_N_sf"/>
</dbReference>
<dbReference type="InterPro" id="IPR050639">
    <property type="entry name" value="SSR_resolvase"/>
</dbReference>
<evidence type="ECO:0000256" key="3">
    <source>
        <dbReference type="ARBA" id="ARBA00023125"/>
    </source>
</evidence>
<dbReference type="InterPro" id="IPR006119">
    <property type="entry name" value="Resolv_N"/>
</dbReference>
<organism evidence="9 10">
    <name type="scientific">Oceanidesulfovibrio marinus</name>
    <dbReference type="NCBI Taxonomy" id="370038"/>
    <lineage>
        <taxon>Bacteria</taxon>
        <taxon>Pseudomonadati</taxon>
        <taxon>Thermodesulfobacteriota</taxon>
        <taxon>Desulfovibrionia</taxon>
        <taxon>Desulfovibrionales</taxon>
        <taxon>Desulfovibrionaceae</taxon>
        <taxon>Oceanidesulfovibrio</taxon>
    </lineage>
</organism>
<dbReference type="Gene3D" id="1.10.10.60">
    <property type="entry name" value="Homeodomain-like"/>
    <property type="match status" value="1"/>
</dbReference>
<dbReference type="EMBL" id="QMIF01000023">
    <property type="protein sequence ID" value="TVM30472.1"/>
    <property type="molecule type" value="Genomic_DNA"/>
</dbReference>
<dbReference type="InterPro" id="IPR009057">
    <property type="entry name" value="Homeodomain-like_sf"/>
</dbReference>
<dbReference type="InterPro" id="IPR006120">
    <property type="entry name" value="Resolvase_HTH_dom"/>
</dbReference>
<feature type="region of interest" description="Disordered" evidence="7">
    <location>
        <begin position="1"/>
        <end position="22"/>
    </location>
</feature>
<dbReference type="AlphaFoldDB" id="A0A6P1ZBJ4"/>
<dbReference type="Gene3D" id="3.40.50.1390">
    <property type="entry name" value="Resolvase, N-terminal catalytic domain"/>
    <property type="match status" value="1"/>
</dbReference>
<feature type="active site" description="O-(5'-phospho-DNA)-serine intermediate" evidence="5 6">
    <location>
        <position position="26"/>
    </location>
</feature>
<dbReference type="SMART" id="SM00857">
    <property type="entry name" value="Resolvase"/>
    <property type="match status" value="1"/>
</dbReference>
<evidence type="ECO:0000259" key="8">
    <source>
        <dbReference type="PROSITE" id="PS51736"/>
    </source>
</evidence>
<dbReference type="Pfam" id="PF00239">
    <property type="entry name" value="Resolvase"/>
    <property type="match status" value="1"/>
</dbReference>
<dbReference type="CDD" id="cd03768">
    <property type="entry name" value="SR_ResInv"/>
    <property type="match status" value="1"/>
</dbReference>
<feature type="domain" description="Resolvase/invertase-type recombinase catalytic" evidence="8">
    <location>
        <begin position="18"/>
        <end position="151"/>
    </location>
</feature>
<dbReference type="RefSeq" id="WP_144307363.1">
    <property type="nucleotide sequence ID" value="NZ_QMIF01000023.1"/>
</dbReference>
<accession>A0A6P1ZBJ4</accession>
<evidence type="ECO:0000256" key="6">
    <source>
        <dbReference type="PROSITE-ProRule" id="PRU10137"/>
    </source>
</evidence>
<gene>
    <name evidence="9" type="ORF">DQK91_20940</name>
</gene>